<dbReference type="Proteomes" id="UP001642409">
    <property type="component" value="Unassembled WGS sequence"/>
</dbReference>
<protein>
    <submittedName>
        <fullName evidence="2">Hypothetical_protein</fullName>
    </submittedName>
</protein>
<evidence type="ECO:0000313" key="3">
    <source>
        <dbReference type="Proteomes" id="UP001642409"/>
    </source>
</evidence>
<keyword evidence="3" id="KW-1185">Reference proteome</keyword>
<proteinExistence type="predicted"/>
<organism evidence="1">
    <name type="scientific">Hexamita inflata</name>
    <dbReference type="NCBI Taxonomy" id="28002"/>
    <lineage>
        <taxon>Eukaryota</taxon>
        <taxon>Metamonada</taxon>
        <taxon>Diplomonadida</taxon>
        <taxon>Hexamitidae</taxon>
        <taxon>Hexamitinae</taxon>
        <taxon>Hexamita</taxon>
    </lineage>
</organism>
<dbReference type="EMBL" id="CAXDID020000006">
    <property type="protein sequence ID" value="CAL5975642.1"/>
    <property type="molecule type" value="Genomic_DNA"/>
</dbReference>
<evidence type="ECO:0000313" key="1">
    <source>
        <dbReference type="EMBL" id="CAI9927978.1"/>
    </source>
</evidence>
<accession>A0AA86NZ14</accession>
<reference evidence="1" key="1">
    <citation type="submission" date="2023-06" db="EMBL/GenBank/DDBJ databases">
        <authorList>
            <person name="Kurt Z."/>
        </authorList>
    </citation>
    <scope>NUCLEOTIDE SEQUENCE</scope>
</reference>
<dbReference type="AlphaFoldDB" id="A0AA86NZ14"/>
<reference evidence="2 3" key="2">
    <citation type="submission" date="2024-07" db="EMBL/GenBank/DDBJ databases">
        <authorList>
            <person name="Akdeniz Z."/>
        </authorList>
    </citation>
    <scope>NUCLEOTIDE SEQUENCE [LARGE SCALE GENOMIC DNA]</scope>
</reference>
<evidence type="ECO:0000313" key="2">
    <source>
        <dbReference type="EMBL" id="CAL5975642.1"/>
    </source>
</evidence>
<sequence>MNQNIGSATESCFNGANIKVNKQAMEIVLGQASNQCSLNGQKVNLVLNMSQTNLGTLVTTYQQINSSGDFAYSYKIPITTEQFSNLENYVVSTYIIYFSYFSNIPRNDQKSYRSITNFRGKKLFIRIVFHVWSEILFSSMTSQHIYILNTQLTIKSIKMATMATMAKKWRKNGDKWRIYNVKINQQVLQSQQQ</sequence>
<dbReference type="EMBL" id="CATOUU010000386">
    <property type="protein sequence ID" value="CAI9927978.1"/>
    <property type="molecule type" value="Genomic_DNA"/>
</dbReference>
<name>A0AA86NZ14_9EUKA</name>
<gene>
    <name evidence="1" type="ORF">HINF_LOCUS15623</name>
    <name evidence="2" type="ORF">HINF_LOCUS3434</name>
</gene>
<comment type="caution">
    <text evidence="1">The sequence shown here is derived from an EMBL/GenBank/DDBJ whole genome shotgun (WGS) entry which is preliminary data.</text>
</comment>